<evidence type="ECO:0000313" key="7">
    <source>
        <dbReference type="Proteomes" id="UP000633219"/>
    </source>
</evidence>
<dbReference type="Gene3D" id="3.90.76.10">
    <property type="entry name" value="Dipeptide-binding Protein, Domain 1"/>
    <property type="match status" value="1"/>
</dbReference>
<reference evidence="6" key="1">
    <citation type="submission" date="2021-01" db="EMBL/GenBank/DDBJ databases">
        <title>Rhizobium sp. strain KVB221 16S ribosomal RNA gene Genome sequencing and assembly.</title>
        <authorList>
            <person name="Kang M."/>
        </authorList>
    </citation>
    <scope>NUCLEOTIDE SEQUENCE</scope>
    <source>
        <strain evidence="6">KVB221</strain>
    </source>
</reference>
<dbReference type="InterPro" id="IPR006311">
    <property type="entry name" value="TAT_signal"/>
</dbReference>
<comment type="similarity">
    <text evidence="2">Belongs to the bacterial solute-binding protein 5 family.</text>
</comment>
<proteinExistence type="inferred from homology"/>
<gene>
    <name evidence="6" type="ORF">JJB09_15025</name>
</gene>
<dbReference type="InterPro" id="IPR000914">
    <property type="entry name" value="SBP_5_dom"/>
</dbReference>
<evidence type="ECO:0000256" key="1">
    <source>
        <dbReference type="ARBA" id="ARBA00004418"/>
    </source>
</evidence>
<dbReference type="InterPro" id="IPR030678">
    <property type="entry name" value="Peptide/Ni-bd"/>
</dbReference>
<dbReference type="Proteomes" id="UP000633219">
    <property type="component" value="Unassembled WGS sequence"/>
</dbReference>
<evidence type="ECO:0000259" key="5">
    <source>
        <dbReference type="Pfam" id="PF00496"/>
    </source>
</evidence>
<organism evidence="6 7">
    <name type="scientific">Rhizobium setariae</name>
    <dbReference type="NCBI Taxonomy" id="2801340"/>
    <lineage>
        <taxon>Bacteria</taxon>
        <taxon>Pseudomonadati</taxon>
        <taxon>Pseudomonadota</taxon>
        <taxon>Alphaproteobacteria</taxon>
        <taxon>Hyphomicrobiales</taxon>
        <taxon>Rhizobiaceae</taxon>
        <taxon>Rhizobium/Agrobacterium group</taxon>
        <taxon>Rhizobium</taxon>
    </lineage>
</organism>
<dbReference type="PIRSF" id="PIRSF002741">
    <property type="entry name" value="MppA"/>
    <property type="match status" value="1"/>
</dbReference>
<dbReference type="Gene3D" id="3.40.190.10">
    <property type="entry name" value="Periplasmic binding protein-like II"/>
    <property type="match status" value="1"/>
</dbReference>
<comment type="subcellular location">
    <subcellularLocation>
        <location evidence="1">Periplasm</location>
    </subcellularLocation>
</comment>
<dbReference type="AlphaFoldDB" id="A0A936YMN7"/>
<dbReference type="EMBL" id="JAEQNC010000007">
    <property type="protein sequence ID" value="MBL0373349.1"/>
    <property type="molecule type" value="Genomic_DNA"/>
</dbReference>
<dbReference type="RefSeq" id="WP_201659614.1">
    <property type="nucleotide sequence ID" value="NZ_JAEQNC010000007.1"/>
</dbReference>
<dbReference type="PROSITE" id="PS51318">
    <property type="entry name" value="TAT"/>
    <property type="match status" value="1"/>
</dbReference>
<keyword evidence="4" id="KW-0732">Signal</keyword>
<dbReference type="InterPro" id="IPR039424">
    <property type="entry name" value="SBP_5"/>
</dbReference>
<protein>
    <submittedName>
        <fullName evidence="6">ABC transporter substrate-binding protein</fullName>
    </submittedName>
</protein>
<dbReference type="PANTHER" id="PTHR30290">
    <property type="entry name" value="PERIPLASMIC BINDING COMPONENT OF ABC TRANSPORTER"/>
    <property type="match status" value="1"/>
</dbReference>
<dbReference type="CDD" id="cd08503">
    <property type="entry name" value="PBP2_NikA_DppA_OppA_like_17"/>
    <property type="match status" value="1"/>
</dbReference>
<comment type="caution">
    <text evidence="6">The sequence shown here is derived from an EMBL/GenBank/DDBJ whole genome shotgun (WGS) entry which is preliminary data.</text>
</comment>
<dbReference type="GO" id="GO:0030288">
    <property type="term" value="C:outer membrane-bounded periplasmic space"/>
    <property type="evidence" value="ECO:0007669"/>
    <property type="project" value="UniProtKB-ARBA"/>
</dbReference>
<keyword evidence="7" id="KW-1185">Reference proteome</keyword>
<dbReference type="Gene3D" id="3.10.105.10">
    <property type="entry name" value="Dipeptide-binding Protein, Domain 3"/>
    <property type="match status" value="1"/>
</dbReference>
<evidence type="ECO:0000313" key="6">
    <source>
        <dbReference type="EMBL" id="MBL0373349.1"/>
    </source>
</evidence>
<dbReference type="PANTHER" id="PTHR30290:SF10">
    <property type="entry name" value="PERIPLASMIC OLIGOPEPTIDE-BINDING PROTEIN-RELATED"/>
    <property type="match status" value="1"/>
</dbReference>
<keyword evidence="3" id="KW-0813">Transport</keyword>
<dbReference type="GO" id="GO:0015833">
    <property type="term" value="P:peptide transport"/>
    <property type="evidence" value="ECO:0007669"/>
    <property type="project" value="TreeGrafter"/>
</dbReference>
<sequence>MRNEKSGNLFGQGIGRRNLLKAAAAVGGYAAFGGGLILPSAARAEPTKGGTLIMGLAGANTTDSLDPGLAWDDFMIALSYGGLRNNLIELDADGNAVPELAESWESSEDSKTWTFKLRTGVEFHNGKIMDANDVVASLNHHRGEKSTSLAKSIFAQIADVKAEDSSTVRIELAAGNADLAVLLSDYHLGIMPANADGTVDWQSGIGTGGYKLEKFEAGVSAKASRFANYWKPGRAHVDAVELVAINDVAARQNALVTGEVHVINRVDLKTVNLLKRKGGIRIDEIKGFQHATLPMLVDVKPFNDVNVRLALKYAIDREQWVEKILNGHGVVGNDNPMAASLKYYNAELPAVSYDPEKAKFHLKKAGLDTLAVDLSASDAAFAGSVDGAVVFKESAKAANIDINVVREPSDGYWSNVWAKKPFCSCYWTGRPTPDALFSLIYAKGAAMDDTHWDNQRFNDLLLEARPQKDEAKRTEIYGEMQKLVQEDGGTIIPMFMNYVNGLSEKVQTPERQNADLPLDGMKAIERWWIS</sequence>
<dbReference type="GO" id="GO:0043190">
    <property type="term" value="C:ATP-binding cassette (ABC) transporter complex"/>
    <property type="evidence" value="ECO:0007669"/>
    <property type="project" value="InterPro"/>
</dbReference>
<dbReference type="Pfam" id="PF00496">
    <property type="entry name" value="SBP_bac_5"/>
    <property type="match status" value="1"/>
</dbReference>
<accession>A0A936YMN7</accession>
<evidence type="ECO:0000256" key="3">
    <source>
        <dbReference type="ARBA" id="ARBA00022448"/>
    </source>
</evidence>
<dbReference type="GO" id="GO:1904680">
    <property type="term" value="F:peptide transmembrane transporter activity"/>
    <property type="evidence" value="ECO:0007669"/>
    <property type="project" value="TreeGrafter"/>
</dbReference>
<feature type="domain" description="Solute-binding protein family 5" evidence="5">
    <location>
        <begin position="96"/>
        <end position="443"/>
    </location>
</feature>
<name>A0A936YMN7_9HYPH</name>
<evidence type="ECO:0000256" key="4">
    <source>
        <dbReference type="ARBA" id="ARBA00022729"/>
    </source>
</evidence>
<dbReference type="SUPFAM" id="SSF53850">
    <property type="entry name" value="Periplasmic binding protein-like II"/>
    <property type="match status" value="1"/>
</dbReference>
<evidence type="ECO:0000256" key="2">
    <source>
        <dbReference type="ARBA" id="ARBA00005695"/>
    </source>
</evidence>